<keyword evidence="2" id="KW-0812">Transmembrane</keyword>
<evidence type="ECO:0000313" key="3">
    <source>
        <dbReference type="EMBL" id="EID51138.1"/>
    </source>
</evidence>
<feature type="compositionally biased region" description="Gly residues" evidence="1">
    <location>
        <begin position="314"/>
        <end position="333"/>
    </location>
</feature>
<accession>I0UTD5</accession>
<keyword evidence="4" id="KW-1185">Reference proteome</keyword>
<feature type="region of interest" description="Disordered" evidence="1">
    <location>
        <begin position="292"/>
        <end position="339"/>
    </location>
</feature>
<keyword evidence="2" id="KW-1133">Transmembrane helix</keyword>
<proteinExistence type="predicted"/>
<evidence type="ECO:0000256" key="1">
    <source>
        <dbReference type="SAM" id="MobiDB-lite"/>
    </source>
</evidence>
<sequence>MFTYPALFPLGAGTVLGTGVCISVLRKDINMQNKLSRRTLVTGAAWAAPVVMASSSIPAFATSPVEPCVADKTFNSQHYAKPPRGNTREKVYDHWTVPADVHQIKFYVRGAAGGSTHEDQYGGGYGGAGAEVAGYLDVTPGETLTFVTGAAGTANFDGTPAEGGKGFGDGGSSAALPTDSQVGIRNNQAQFILDKLKPAKIQYGGSGGGASAIVRMESDGFTIKEVIAIAGGGGGAGVTVQHNTNDYPRTKEGSYKTATLTIGEQGSGGMQVQQSPQSVEGQTVTVVQHVDSMDGGGASTSLENYPDYEQTVYGGKGSGTAEGGSDGTGGAGGEAPAADQDRVTQEYLSYAKFDHPTGAYINYSDDGNIFASAFEGAEGNSTSNPTEPVNGADGVSAWGAVDTYGGHYADGYDNANYYVYAVSGGGGGGYGGGGSGSVIGQGVRVTAPDQEQDIEGSSNKFRYSGAFASAGAGGAGGSYLAPGIEMWDSNGRKFWAHNNRTFGTNDTNGHGRIKVIWCDPSGSHKDYPDDPGVPAPVVPSH</sequence>
<dbReference type="Proteomes" id="UP000004863">
    <property type="component" value="Unassembled WGS sequence"/>
</dbReference>
<gene>
    <name evidence="3" type="ORF">HMPREF1324_0716</name>
</gene>
<evidence type="ECO:0000256" key="2">
    <source>
        <dbReference type="SAM" id="Phobius"/>
    </source>
</evidence>
<protein>
    <submittedName>
        <fullName evidence="3">Glycine rich domain protein</fullName>
    </submittedName>
</protein>
<dbReference type="PATRIC" id="fig|1125724.3.peg.1273"/>
<feature type="transmembrane region" description="Helical" evidence="2">
    <location>
        <begin position="6"/>
        <end position="26"/>
    </location>
</feature>
<name>I0UTD5_9MICC</name>
<organism evidence="3 4">
    <name type="scientific">Rothia aeria F0474</name>
    <dbReference type="NCBI Taxonomy" id="1125724"/>
    <lineage>
        <taxon>Bacteria</taxon>
        <taxon>Bacillati</taxon>
        <taxon>Actinomycetota</taxon>
        <taxon>Actinomycetes</taxon>
        <taxon>Micrococcales</taxon>
        <taxon>Micrococcaceae</taxon>
        <taxon>Rothia</taxon>
    </lineage>
</organism>
<evidence type="ECO:0000313" key="4">
    <source>
        <dbReference type="Proteomes" id="UP000004863"/>
    </source>
</evidence>
<dbReference type="AlphaFoldDB" id="I0UTD5"/>
<feature type="transmembrane region" description="Helical" evidence="2">
    <location>
        <begin position="38"/>
        <end position="61"/>
    </location>
</feature>
<keyword evidence="2" id="KW-0472">Membrane</keyword>
<dbReference type="EMBL" id="AJJQ01000032">
    <property type="protein sequence ID" value="EID51138.1"/>
    <property type="molecule type" value="Genomic_DNA"/>
</dbReference>
<comment type="caution">
    <text evidence="3">The sequence shown here is derived from an EMBL/GenBank/DDBJ whole genome shotgun (WGS) entry which is preliminary data.</text>
</comment>
<reference evidence="3" key="1">
    <citation type="submission" date="2012-03" db="EMBL/GenBank/DDBJ databases">
        <authorList>
            <person name="Durkin A.S."/>
            <person name="McCorrison J."/>
            <person name="Torralba M."/>
            <person name="Gillis M."/>
            <person name="Methe B."/>
            <person name="Sutton G."/>
            <person name="Nelson K.E."/>
        </authorList>
    </citation>
    <scope>NUCLEOTIDE SEQUENCE [LARGE SCALE GENOMIC DNA]</scope>
    <source>
        <strain evidence="3">F0474</strain>
    </source>
</reference>